<reference evidence="3 4" key="1">
    <citation type="submission" date="2022-05" db="EMBL/GenBank/DDBJ databases">
        <title>Luteimonas sp. SX5, whole genome shotgun sequencing project.</title>
        <authorList>
            <person name="Zhao G."/>
            <person name="Shen L."/>
        </authorList>
    </citation>
    <scope>NUCLEOTIDE SEQUENCE [LARGE SCALE GENOMIC DNA]</scope>
    <source>
        <strain evidence="3 4">SX5</strain>
    </source>
</reference>
<keyword evidence="1" id="KW-0812">Transmembrane</keyword>
<keyword evidence="4" id="KW-1185">Reference proteome</keyword>
<dbReference type="NCBIfam" id="NF038065">
    <property type="entry name" value="Pr6Pr"/>
    <property type="match status" value="1"/>
</dbReference>
<feature type="transmembrane region" description="Helical" evidence="1">
    <location>
        <begin position="53"/>
        <end position="78"/>
    </location>
</feature>
<dbReference type="Proteomes" id="UP001431217">
    <property type="component" value="Unassembled WGS sequence"/>
</dbReference>
<evidence type="ECO:0000313" key="3">
    <source>
        <dbReference type="EMBL" id="MCL1634239.1"/>
    </source>
</evidence>
<evidence type="ECO:0000313" key="4">
    <source>
        <dbReference type="Proteomes" id="UP001431217"/>
    </source>
</evidence>
<organism evidence="3 4">
    <name type="scientific">Luteimonas galliterrae</name>
    <dbReference type="NCBI Taxonomy" id="2940486"/>
    <lineage>
        <taxon>Bacteria</taxon>
        <taxon>Pseudomonadati</taxon>
        <taxon>Pseudomonadota</taxon>
        <taxon>Gammaproteobacteria</taxon>
        <taxon>Lysobacterales</taxon>
        <taxon>Lysobacteraceae</taxon>
        <taxon>Luteimonas</taxon>
    </lineage>
</organism>
<protein>
    <submittedName>
        <fullName evidence="3">Pr6Pr family membrane protein</fullName>
    </submittedName>
</protein>
<sequence>MRAAGEERDGQAWLAALVAAVAVAALMLQYAILMRSTLETIGLAYATLRFFSYFTVLSNLLVACVAVGALSSPGAGFARFFSRPAVKGGVALYIGVTGTIYFLILRHLWQPQGAQWWADTGLHYASPVLYLAWWLLGVRHGMLRWSAILRWLAFPLGYLLWAFLRGAWVHEYPYPFIDVGQLGWATVFRNAVGILAAFVGLGVLLVAVDRLLGKFRAL</sequence>
<feature type="domain" description="PH" evidence="2">
    <location>
        <begin position="1"/>
        <end position="22"/>
    </location>
</feature>
<comment type="caution">
    <text evidence="3">The sequence shown here is derived from an EMBL/GenBank/DDBJ whole genome shotgun (WGS) entry which is preliminary data.</text>
</comment>
<feature type="transmembrane region" description="Helical" evidence="1">
    <location>
        <begin position="148"/>
        <end position="168"/>
    </location>
</feature>
<evidence type="ECO:0000256" key="1">
    <source>
        <dbReference type="SAM" id="Phobius"/>
    </source>
</evidence>
<keyword evidence="1" id="KW-0472">Membrane</keyword>
<dbReference type="InterPro" id="IPR049713">
    <property type="entry name" value="Pr6Pr-like"/>
</dbReference>
<evidence type="ECO:0000259" key="2">
    <source>
        <dbReference type="PROSITE" id="PS50003"/>
    </source>
</evidence>
<dbReference type="RefSeq" id="WP_249472549.1">
    <property type="nucleotide sequence ID" value="NZ_JAMBEP010000001.1"/>
</dbReference>
<dbReference type="PROSITE" id="PS50003">
    <property type="entry name" value="PH_DOMAIN"/>
    <property type="match status" value="1"/>
</dbReference>
<name>A0ABT0MH98_9GAMM</name>
<dbReference type="EMBL" id="JAMBEP010000001">
    <property type="protein sequence ID" value="MCL1634239.1"/>
    <property type="molecule type" value="Genomic_DNA"/>
</dbReference>
<feature type="transmembrane region" description="Helical" evidence="1">
    <location>
        <begin position="188"/>
        <end position="208"/>
    </location>
</feature>
<feature type="transmembrane region" description="Helical" evidence="1">
    <location>
        <begin position="115"/>
        <end position="136"/>
    </location>
</feature>
<proteinExistence type="predicted"/>
<dbReference type="InterPro" id="IPR001849">
    <property type="entry name" value="PH_domain"/>
</dbReference>
<keyword evidence="1" id="KW-1133">Transmembrane helix</keyword>
<accession>A0ABT0MH98</accession>
<feature type="transmembrane region" description="Helical" evidence="1">
    <location>
        <begin position="12"/>
        <end position="33"/>
    </location>
</feature>
<gene>
    <name evidence="3" type="ORF">M2650_06280</name>
</gene>
<feature type="transmembrane region" description="Helical" evidence="1">
    <location>
        <begin position="90"/>
        <end position="109"/>
    </location>
</feature>